<reference evidence="2" key="1">
    <citation type="submission" date="2019-08" db="EMBL/GenBank/DDBJ databases">
        <authorList>
            <person name="Kucharzyk K."/>
            <person name="Murdoch R.W."/>
            <person name="Higgins S."/>
            <person name="Loffler F."/>
        </authorList>
    </citation>
    <scope>NUCLEOTIDE SEQUENCE</scope>
</reference>
<proteinExistence type="predicted"/>
<evidence type="ECO:0000313" key="2">
    <source>
        <dbReference type="EMBL" id="MPM45904.1"/>
    </source>
</evidence>
<gene>
    <name evidence="2" type="ORF">SDC9_92596</name>
</gene>
<dbReference type="AlphaFoldDB" id="A0A645A834"/>
<feature type="domain" description="Response regulatory" evidence="1">
    <location>
        <begin position="2"/>
        <end position="118"/>
    </location>
</feature>
<dbReference type="PROSITE" id="PS50110">
    <property type="entry name" value="RESPONSE_REGULATORY"/>
    <property type="match status" value="1"/>
</dbReference>
<dbReference type="InterPro" id="IPR011006">
    <property type="entry name" value="CheY-like_superfamily"/>
</dbReference>
<dbReference type="EMBL" id="VSSQ01011062">
    <property type="protein sequence ID" value="MPM45904.1"/>
    <property type="molecule type" value="Genomic_DNA"/>
</dbReference>
<accession>A0A645A834</accession>
<evidence type="ECO:0000259" key="1">
    <source>
        <dbReference type="PROSITE" id="PS50110"/>
    </source>
</evidence>
<protein>
    <recommendedName>
        <fullName evidence="1">Response regulatory domain-containing protein</fullName>
    </recommendedName>
</protein>
<organism evidence="2">
    <name type="scientific">bioreactor metagenome</name>
    <dbReference type="NCBI Taxonomy" id="1076179"/>
    <lineage>
        <taxon>unclassified sequences</taxon>
        <taxon>metagenomes</taxon>
        <taxon>ecological metagenomes</taxon>
    </lineage>
</organism>
<dbReference type="SUPFAM" id="SSF52172">
    <property type="entry name" value="CheY-like"/>
    <property type="match status" value="1"/>
</dbReference>
<dbReference type="InterPro" id="IPR001789">
    <property type="entry name" value="Sig_transdc_resp-reg_receiver"/>
</dbReference>
<dbReference type="GO" id="GO:0000160">
    <property type="term" value="P:phosphorelay signal transduction system"/>
    <property type="evidence" value="ECO:0007669"/>
    <property type="project" value="InterPro"/>
</dbReference>
<name>A0A645A834_9ZZZZ</name>
<sequence>MKILFVEDNIEVIRGLIDTVDDRSWLHNECGFSNVLEKIGEFNPDIVVMDWMLDADQTREGADVFQEIVDNEFRPVIVFSAIDLQDIFETIQRDYPLVRYIRKGGDDLRVLTEIDKWVQYPQIISDMRKSMNRALIESSRAIENFIQMPEFPGEKIVKYMLSKRATQFFDEIEIGENPPAWIQYEYPPLSRHLLVGDVLRKKDNSGEFTGIGRAADYVIVLTPSCDLAHTTTGKMILVAEGFPKSNYYLDCNLEKDESPDSASAAKKKDILRESLTQGYRYSMLPIPELPNILPYMCFNLRKISFIPIEKIAINKNSFDTNVHDFLRLASVSSPFREQIVWANMNYSCRPGVPERDYVSWAEGILQK</sequence>
<comment type="caution">
    <text evidence="2">The sequence shown here is derived from an EMBL/GenBank/DDBJ whole genome shotgun (WGS) entry which is preliminary data.</text>
</comment>
<dbReference type="Gene3D" id="3.40.50.2300">
    <property type="match status" value="1"/>
</dbReference>